<evidence type="ECO:0000259" key="1">
    <source>
        <dbReference type="Pfam" id="PF04466"/>
    </source>
</evidence>
<dbReference type="EMBL" id="ON529861">
    <property type="protein sequence ID" value="USN16341.1"/>
    <property type="molecule type" value="Genomic_DNA"/>
</dbReference>
<dbReference type="InterPro" id="IPR027417">
    <property type="entry name" value="P-loop_NTPase"/>
</dbReference>
<protein>
    <submittedName>
        <fullName evidence="2">Terminase large subunit</fullName>
    </submittedName>
</protein>
<gene>
    <name evidence="2" type="ORF">PLUTO_00250</name>
</gene>
<feature type="domain" description="Phage terminase large subunit N-terminal" evidence="1">
    <location>
        <begin position="17"/>
        <end position="207"/>
    </location>
</feature>
<dbReference type="Pfam" id="PF04466">
    <property type="entry name" value="Terminase_3"/>
    <property type="match status" value="1"/>
</dbReference>
<dbReference type="PANTHER" id="PTHR39184">
    <property type="match status" value="1"/>
</dbReference>
<dbReference type="Gene3D" id="3.40.50.300">
    <property type="entry name" value="P-loop containing nucleotide triphosphate hydrolases"/>
    <property type="match status" value="1"/>
</dbReference>
<dbReference type="InterPro" id="IPR052380">
    <property type="entry name" value="Viral_DNA_packaging_terminase"/>
</dbReference>
<dbReference type="Gene3D" id="3.30.420.240">
    <property type="match status" value="1"/>
</dbReference>
<dbReference type="InterPro" id="IPR035412">
    <property type="entry name" value="Terminase_L_N"/>
</dbReference>
<dbReference type="Proteomes" id="UP001056883">
    <property type="component" value="Segment"/>
</dbReference>
<reference evidence="2" key="1">
    <citation type="submission" date="2022-05" db="EMBL/GenBank/DDBJ databases">
        <authorList>
            <person name="Friedrich I."/>
            <person name="Poehlein A."/>
            <person name="Schneider D."/>
            <person name="Hertel R."/>
            <person name="Daniel R."/>
        </authorList>
    </citation>
    <scope>NUCLEOTIDE SEQUENCE</scope>
</reference>
<name>A0A9E7MV84_9CAUD</name>
<dbReference type="PANTHER" id="PTHR39184:SF1">
    <property type="entry name" value="PBSX PHAGE TERMINASE LARGE SUBUNIT"/>
    <property type="match status" value="1"/>
</dbReference>
<accession>A0A9E7MV84</accession>
<organism evidence="2 3">
    <name type="scientific">Luteibacter phage vB_LflM-Pluto</name>
    <dbReference type="NCBI Taxonomy" id="2948611"/>
    <lineage>
        <taxon>Viruses</taxon>
        <taxon>Duplodnaviria</taxon>
        <taxon>Heunggongvirae</taxon>
        <taxon>Uroviricota</taxon>
        <taxon>Caudoviricetes</taxon>
        <taxon>Lindbergviridae</taxon>
        <taxon>Plutovirus</taxon>
        <taxon>Plutovirus pluto</taxon>
    </lineage>
</organism>
<dbReference type="InterPro" id="IPR006437">
    <property type="entry name" value="Phage_terminase_lsu"/>
</dbReference>
<sequence length="461" mass="52615">MYKLNPALSDFWRSPKRNKVLYGGRASSKSHDAAGFAVFLAANYTVKFLCARQFQNKISESVYVLIKDKIENSEFRSEFILTKNSIKHKQTGSEFLFYGIARNLNEIKSTEGVDVLWLEEAHYLTQEQWEVIEPTIRKEGSQIWIIFNPDEYMDFVYQHFIVNADPNDTEVRQINYDQNPFLSDTMIKVIEAAYKADKRAARYIYEGIPKMGEDKSVIPLTYILAAIDAHKKIERWGEVTGSKRIGYDVADDGKDKNATTTFHGNVAKMCTEWEGLEDRLTESVAQVYEMAVMEGASVTFDSIGVGAHVGSKMRELNEARGLNIEYDGFNAGSKVDNPDEVFMELPHIKILNKDHFANIKAQKWMEVSTAFRKTYEVIEYGANHPIDELISIDSETMPKAMLEKLKMELSAPKKDHDNNGRFKVESKDDLRDRGVKSPNIADSFIMGKIVPRRDPIGFFSL</sequence>
<dbReference type="NCBIfam" id="TIGR01547">
    <property type="entry name" value="phage_term_2"/>
    <property type="match status" value="1"/>
</dbReference>
<proteinExistence type="predicted"/>
<evidence type="ECO:0000313" key="3">
    <source>
        <dbReference type="Proteomes" id="UP001056883"/>
    </source>
</evidence>
<evidence type="ECO:0000313" key="2">
    <source>
        <dbReference type="EMBL" id="USN16341.1"/>
    </source>
</evidence>
<keyword evidence="3" id="KW-1185">Reference proteome</keyword>